<dbReference type="InterPro" id="IPR058543">
    <property type="entry name" value="Beta-prop_RSE1/DDB1/CPSF1_2nd"/>
</dbReference>
<sequence length="1119" mass="123252">MSYIVPIHRPSSIRLAISSRLWPDEDVLVTAKVNRLEISRPTSEGLTLLSSSVVCGTITLLQTLRPKASETDILFVGTDLFHYFTARWDPTQGKLVTEQVIQDIAEPHMREAQSQDKCLVDPAGRFVAMHLWEGVMNIMQLGTRKGANLRLDKDWAQVRLSELFMKASTFVPTETGHPTIAFLYQNSIDREDAHLAVYRLMEDGNTNVSKFDPLKNRELELEIPDPFARTLIPVSIVESDVKRYHRRDTTNASAQLGGLIVAGETMLIYVDTLTKVKISKALDEPRIFVSWAKYDVTRYLLADDYGNLHLLTLEVDGVIVTGLSLKTIGKTSRASCLVYMGNEILFLGSHHGDSQLFTLDLCAQTIRLIQTIPNIAPILDFSIMDLGNAGDSGVGNAFSSGQARIVAGCGVHHNGSLRSIRSSVGLEDIGILDGIQDVRGLFSLKSYGSEKVDTLVVSFITETRVFKFDAYGSVEELADFQGLTLDQPTLFAGSLANGHTLQITASSALLLDSESSVTINSWTSSNGGSIVNASVNEKASTGRRYWGATAARSRAFTHRETFPDIGAIGFWSTGSVCGHQPRNTASTAWGKASNRTTTTSLFLGISLWSSCTRLSSQAPRYSFLLRTAKWFQSTSQKMTILSRRGKVSRWGAGRQACMCCRDRVPLGRIIYSAATAEDVTHIAPFDSEGFPDAIFLATDKNVRIANVDTERRTHVNPLHIGETVRRVAYSPALKAFGIGTIRKELLHDEEIVSSAFQLVDEIVLGKVGRPFALGGEASVELVEAVIRAELDDSTGQPAERFIIGTSYLADPDVNDSGDVKGRILVLGVDSDRNPYLIVSHELKGACRCLGVMGDKLVAGLSKTVVVYDYIEDSTTSGKLEKLTTFRPSTFPVDLDISGNMIGVADLMQSMTLVEFVPAKDGRKAKLIERARHFEYIWATAVCSLGEESWLEADAQGNLMILERQPDAPTEHDQKQMRTTSEMHLGEQVNKIRPLQITATESDIIVPKAFLATVDGSLYVLANISAEYQSILLPFQERLAGIVRYLGQAAPEDNEGPSFSQWRGFRNAKRMAGAPFRFVDGELIERFLDLDELRQEAVVEGLGPSVEAMRNMVEELRRMH</sequence>
<dbReference type="PANTHER" id="PTHR10644">
    <property type="entry name" value="DNA REPAIR/RNA PROCESSING CPSF FAMILY"/>
    <property type="match status" value="1"/>
</dbReference>
<dbReference type="eggNOG" id="KOG1897">
    <property type="taxonomic scope" value="Eukaryota"/>
</dbReference>
<evidence type="ECO:0000313" key="7">
    <source>
        <dbReference type="Proteomes" id="UP000008698"/>
    </source>
</evidence>
<dbReference type="OMA" id="HQDFLMR"/>
<protein>
    <submittedName>
        <fullName evidence="6">DNA damage-binding protein 1b</fullName>
    </submittedName>
</protein>
<dbReference type="RefSeq" id="XP_003009502.1">
    <property type="nucleotide sequence ID" value="XM_003009456.1"/>
</dbReference>
<dbReference type="OrthoDB" id="433457at2759"/>
<comment type="subcellular location">
    <subcellularLocation>
        <location evidence="1">Nucleus</location>
    </subcellularLocation>
</comment>
<dbReference type="GeneID" id="9531087"/>
<dbReference type="GO" id="GO:0003676">
    <property type="term" value="F:nucleic acid binding"/>
    <property type="evidence" value="ECO:0007669"/>
    <property type="project" value="InterPro"/>
</dbReference>
<evidence type="ECO:0000256" key="2">
    <source>
        <dbReference type="ARBA" id="ARBA00023242"/>
    </source>
</evidence>
<reference evidence="7" key="1">
    <citation type="journal article" date="2011" name="PLoS Pathog.">
        <title>Comparative genomics yields insights into niche adaptation of plant vascular wilt pathogens.</title>
        <authorList>
            <person name="Klosterman S.J."/>
            <person name="Subbarao K.V."/>
            <person name="Kang S."/>
            <person name="Veronese P."/>
            <person name="Gold S.E."/>
            <person name="Thomma B.P.H.J."/>
            <person name="Chen Z."/>
            <person name="Henrissat B."/>
            <person name="Lee Y.-H."/>
            <person name="Park J."/>
            <person name="Garcia-Pedrajas M.D."/>
            <person name="Barbara D.J."/>
            <person name="Anchieta A."/>
            <person name="de Jonge R."/>
            <person name="Santhanam P."/>
            <person name="Maruthachalam K."/>
            <person name="Atallah Z."/>
            <person name="Amyotte S.G."/>
            <person name="Paz Z."/>
            <person name="Inderbitzin P."/>
            <person name="Hayes R.J."/>
            <person name="Heiman D.I."/>
            <person name="Young S."/>
            <person name="Zeng Q."/>
            <person name="Engels R."/>
            <person name="Galagan J."/>
            <person name="Cuomo C.A."/>
            <person name="Dobinson K.F."/>
            <person name="Ma L.-J."/>
        </authorList>
    </citation>
    <scope>NUCLEOTIDE SEQUENCE [LARGE SCALE GENOMIC DNA]</scope>
    <source>
        <strain evidence="7">VaMs.102 / ATCC MYA-4576 / FGSC 10136</strain>
    </source>
</reference>
<dbReference type="Gene3D" id="2.130.10.10">
    <property type="entry name" value="YVTN repeat-like/Quinoprotein amine dehydrogenase"/>
    <property type="match status" value="3"/>
</dbReference>
<dbReference type="InterPro" id="IPR050358">
    <property type="entry name" value="RSE1/DDB1/CFT1"/>
</dbReference>
<dbReference type="GO" id="GO:0005634">
    <property type="term" value="C:nucleus"/>
    <property type="evidence" value="ECO:0007669"/>
    <property type="project" value="UniProtKB-SubCell"/>
</dbReference>
<evidence type="ECO:0000256" key="1">
    <source>
        <dbReference type="ARBA" id="ARBA00004123"/>
    </source>
</evidence>
<dbReference type="HOGENOM" id="CLU_002893_1_1_1"/>
<dbReference type="InterPro" id="IPR018846">
    <property type="entry name" value="Beta-prop_RSE1/DDB1/CPSF1_1st"/>
</dbReference>
<dbReference type="KEGG" id="val:VDBG_01185"/>
<dbReference type="STRING" id="526221.C9S5L2"/>
<evidence type="ECO:0000259" key="3">
    <source>
        <dbReference type="Pfam" id="PF03178"/>
    </source>
</evidence>
<evidence type="ECO:0000313" key="6">
    <source>
        <dbReference type="EMBL" id="EEY15076.1"/>
    </source>
</evidence>
<dbReference type="Gene3D" id="1.10.150.910">
    <property type="match status" value="1"/>
</dbReference>
<name>C9S5L2_VERA1</name>
<dbReference type="InterPro" id="IPR015943">
    <property type="entry name" value="WD40/YVTN_repeat-like_dom_sf"/>
</dbReference>
<feature type="domain" description="RSE1/DDB1/CPSF1 first beta-propeller" evidence="4">
    <location>
        <begin position="13"/>
        <end position="373"/>
    </location>
</feature>
<dbReference type="EMBL" id="DS985214">
    <property type="protein sequence ID" value="EEY15076.1"/>
    <property type="molecule type" value="Genomic_DNA"/>
</dbReference>
<dbReference type="AlphaFoldDB" id="C9S5L2"/>
<dbReference type="InterPro" id="IPR004871">
    <property type="entry name" value="RSE1/DDB1/CPSF1_C"/>
</dbReference>
<dbReference type="Pfam" id="PF10433">
    <property type="entry name" value="Beta-prop_RSE1_1st"/>
    <property type="match status" value="1"/>
</dbReference>
<proteinExistence type="predicted"/>
<accession>C9S5L2</accession>
<dbReference type="Pfam" id="PF03178">
    <property type="entry name" value="CPSF_A"/>
    <property type="match status" value="1"/>
</dbReference>
<evidence type="ECO:0000259" key="5">
    <source>
        <dbReference type="Pfam" id="PF23726"/>
    </source>
</evidence>
<feature type="domain" description="RSE1/DDB1/CPSF1 C-terminal" evidence="3">
    <location>
        <begin position="754"/>
        <end position="1088"/>
    </location>
</feature>
<feature type="domain" description="RSE1/DDB1/CPSF1 second beta-propeller" evidence="5">
    <location>
        <begin position="435"/>
        <end position="538"/>
    </location>
</feature>
<dbReference type="Proteomes" id="UP000008698">
    <property type="component" value="Unassembled WGS sequence"/>
</dbReference>
<keyword evidence="7" id="KW-1185">Reference proteome</keyword>
<dbReference type="Pfam" id="PF23726">
    <property type="entry name" value="Beta-prop_RSE1_2nd"/>
    <property type="match status" value="1"/>
</dbReference>
<keyword evidence="2" id="KW-0539">Nucleus</keyword>
<evidence type="ECO:0000259" key="4">
    <source>
        <dbReference type="Pfam" id="PF10433"/>
    </source>
</evidence>
<gene>
    <name evidence="6" type="ORF">VDBG_01185</name>
</gene>
<organism evidence="7">
    <name type="scientific">Verticillium alfalfae (strain VaMs.102 / ATCC MYA-4576 / FGSC 10136)</name>
    <name type="common">Verticillium wilt of alfalfa</name>
    <name type="synonym">Verticillium albo-atrum</name>
    <dbReference type="NCBI Taxonomy" id="526221"/>
    <lineage>
        <taxon>Eukaryota</taxon>
        <taxon>Fungi</taxon>
        <taxon>Dikarya</taxon>
        <taxon>Ascomycota</taxon>
        <taxon>Pezizomycotina</taxon>
        <taxon>Sordariomycetes</taxon>
        <taxon>Hypocreomycetidae</taxon>
        <taxon>Glomerellales</taxon>
        <taxon>Plectosphaerellaceae</taxon>
        <taxon>Verticillium</taxon>
    </lineage>
</organism>